<keyword evidence="12" id="KW-0961">Cell wall biogenesis/degradation</keyword>
<dbReference type="GO" id="GO:0030288">
    <property type="term" value="C:outer membrane-bounded periplasmic space"/>
    <property type="evidence" value="ECO:0007669"/>
    <property type="project" value="TreeGrafter"/>
</dbReference>
<dbReference type="PANTHER" id="PTHR32282">
    <property type="entry name" value="BINDING PROTEIN TRANSPEPTIDASE, PUTATIVE-RELATED"/>
    <property type="match status" value="1"/>
</dbReference>
<dbReference type="EMBL" id="BMJT01000005">
    <property type="protein sequence ID" value="GGG24689.1"/>
    <property type="molecule type" value="Genomic_DNA"/>
</dbReference>
<comment type="catalytic activity">
    <reaction evidence="14">
        <text>[GlcNAc-(1-&gt;4)-Mur2Ac(oyl-L-Ala-gamma-D-Glu-L-Lys-D-Ala-D-Ala)](n)-di-trans,octa-cis-undecaprenyl diphosphate + beta-D-GlcNAc-(1-&gt;4)-Mur2Ac(oyl-L-Ala-gamma-D-Glu-L-Lys-D-Ala-D-Ala)-di-trans,octa-cis-undecaprenyl diphosphate = [GlcNAc-(1-&gt;4)-Mur2Ac(oyl-L-Ala-gamma-D-Glu-L-Lys-D-Ala-D-Ala)](n+1)-di-trans,octa-cis-undecaprenyl diphosphate + di-trans,octa-cis-undecaprenyl diphosphate + H(+)</text>
        <dbReference type="Rhea" id="RHEA:23708"/>
        <dbReference type="Rhea" id="RHEA-COMP:9602"/>
        <dbReference type="Rhea" id="RHEA-COMP:9603"/>
        <dbReference type="ChEBI" id="CHEBI:15378"/>
        <dbReference type="ChEBI" id="CHEBI:58405"/>
        <dbReference type="ChEBI" id="CHEBI:60033"/>
        <dbReference type="ChEBI" id="CHEBI:78435"/>
        <dbReference type="EC" id="2.4.99.28"/>
    </reaction>
</comment>
<dbReference type="RefSeq" id="WP_188614814.1">
    <property type="nucleotide sequence ID" value="NZ_BMJT01000005.1"/>
</dbReference>
<evidence type="ECO:0000256" key="1">
    <source>
        <dbReference type="ARBA" id="ARBA00004236"/>
    </source>
</evidence>
<sequence length="615" mass="69767">MRKLMGILTILLCGGLVWYITEQLFGEWYVAQEREEKIQASIELPEIHNAIPVTLFDENNNPFYETYAEWRVPLQLEETPLIAQQLVLLSEDVGFYDHIGFDVSAIARAFVANSGSGAKGQGGSTITQQLVRMRYLNEEKTYERKVLELFYAYELEKVLTKEQILTAYLNEMYYSNQVYGIGGAATYYFQRPIQQLTTAEVAFLAAIPNNPSHYNPLIHFDNTKARQEMLIDVLAKHNVLSLEQAEAEKAQVITLNVKPKLEKAPAYASYALHEFTQLVGAKENYTERIRKAKTEDSKLAIEKQLDERVHYLLQSGVNIQTNLRPDKQARDEAAINRVLGGDLQSGVTTIDNTTRGIVSIYGGNQYAPTQFNRAYQAVRQPGSTLKPLMVYAPLFETTSYTPQSYVNAGRYCIGNYCPRNYGNAVYGEVPIMTAFRYSYNTPAVRLLNTIGLSTGYQYLQQFNFKHLVPQDENFATALGGLTVGISTDELADAYTSFIDGSYMPARAIRQVTDTAGNVLYKWDDKLDYVWSGRTTRYMRQMLADVVNNGTAKKVYTNTSYVGAKTGTTNDYKDFWIAGLSDRYTSAVWLGYDTPRNMEWLEKKYLHHHILSITIE</sequence>
<dbReference type="GO" id="GO:0008955">
    <property type="term" value="F:peptidoglycan glycosyltransferase activity"/>
    <property type="evidence" value="ECO:0007669"/>
    <property type="project" value="UniProtKB-EC"/>
</dbReference>
<dbReference type="InterPro" id="IPR036950">
    <property type="entry name" value="PBP_transglycosylase"/>
</dbReference>
<dbReference type="GO" id="GO:0071555">
    <property type="term" value="P:cell wall organization"/>
    <property type="evidence" value="ECO:0007669"/>
    <property type="project" value="UniProtKB-KW"/>
</dbReference>
<organism evidence="17 18">
    <name type="scientific">Lysinibacillus alkalisoli</name>
    <dbReference type="NCBI Taxonomy" id="1911548"/>
    <lineage>
        <taxon>Bacteria</taxon>
        <taxon>Bacillati</taxon>
        <taxon>Bacillota</taxon>
        <taxon>Bacilli</taxon>
        <taxon>Bacillales</taxon>
        <taxon>Bacillaceae</taxon>
        <taxon>Lysinibacillus</taxon>
    </lineage>
</organism>
<evidence type="ECO:0000256" key="14">
    <source>
        <dbReference type="ARBA" id="ARBA00049902"/>
    </source>
</evidence>
<keyword evidence="4" id="KW-0645">Protease</keyword>
<dbReference type="PANTHER" id="PTHR32282:SF11">
    <property type="entry name" value="PENICILLIN-BINDING PROTEIN 1B"/>
    <property type="match status" value="1"/>
</dbReference>
<dbReference type="GO" id="GO:0009252">
    <property type="term" value="P:peptidoglycan biosynthetic process"/>
    <property type="evidence" value="ECO:0007669"/>
    <property type="project" value="UniProtKB-KW"/>
</dbReference>
<evidence type="ECO:0000256" key="11">
    <source>
        <dbReference type="ARBA" id="ARBA00023268"/>
    </source>
</evidence>
<feature type="domain" description="Glycosyl transferase family 51" evidence="16">
    <location>
        <begin position="63"/>
        <end position="232"/>
    </location>
</feature>
<evidence type="ECO:0000256" key="2">
    <source>
        <dbReference type="ARBA" id="ARBA00022475"/>
    </source>
</evidence>
<keyword evidence="7" id="KW-0378">Hydrolase</keyword>
<evidence type="ECO:0000313" key="18">
    <source>
        <dbReference type="Proteomes" id="UP000616608"/>
    </source>
</evidence>
<keyword evidence="5" id="KW-0328">Glycosyltransferase</keyword>
<dbReference type="InterPro" id="IPR012338">
    <property type="entry name" value="Beta-lactam/transpept-like"/>
</dbReference>
<name>A0A917G694_9BACI</name>
<evidence type="ECO:0000259" key="16">
    <source>
        <dbReference type="Pfam" id="PF00912"/>
    </source>
</evidence>
<keyword evidence="18" id="KW-1185">Reference proteome</keyword>
<comment type="caution">
    <text evidence="17">The sequence shown here is derived from an EMBL/GenBank/DDBJ whole genome shotgun (WGS) entry which is preliminary data.</text>
</comment>
<keyword evidence="8" id="KW-0133">Cell shape</keyword>
<dbReference type="GO" id="GO:0005886">
    <property type="term" value="C:plasma membrane"/>
    <property type="evidence" value="ECO:0007669"/>
    <property type="project" value="UniProtKB-SubCell"/>
</dbReference>
<dbReference type="SUPFAM" id="SSF53955">
    <property type="entry name" value="Lysozyme-like"/>
    <property type="match status" value="1"/>
</dbReference>
<evidence type="ECO:0000256" key="7">
    <source>
        <dbReference type="ARBA" id="ARBA00022801"/>
    </source>
</evidence>
<comment type="subcellular location">
    <subcellularLocation>
        <location evidence="1">Cell membrane</location>
    </subcellularLocation>
</comment>
<accession>A0A917G694</accession>
<proteinExistence type="predicted"/>
<evidence type="ECO:0000256" key="10">
    <source>
        <dbReference type="ARBA" id="ARBA00023136"/>
    </source>
</evidence>
<gene>
    <name evidence="17" type="primary">pbpD</name>
    <name evidence="17" type="ORF">GCM10007425_19080</name>
</gene>
<keyword evidence="6" id="KW-0808">Transferase</keyword>
<protein>
    <submittedName>
        <fullName evidence="17">Penicillin-binding protein 4</fullName>
    </submittedName>
</protein>
<feature type="domain" description="Penicillin-binding protein transpeptidase" evidence="15">
    <location>
        <begin position="347"/>
        <end position="572"/>
    </location>
</feature>
<evidence type="ECO:0000259" key="15">
    <source>
        <dbReference type="Pfam" id="PF00905"/>
    </source>
</evidence>
<keyword evidence="10" id="KW-0472">Membrane</keyword>
<dbReference type="InterPro" id="IPR001460">
    <property type="entry name" value="PCN-bd_Tpept"/>
</dbReference>
<dbReference type="GO" id="GO:0008360">
    <property type="term" value="P:regulation of cell shape"/>
    <property type="evidence" value="ECO:0007669"/>
    <property type="project" value="UniProtKB-KW"/>
</dbReference>
<evidence type="ECO:0000256" key="13">
    <source>
        <dbReference type="ARBA" id="ARBA00034000"/>
    </source>
</evidence>
<dbReference type="Gene3D" id="1.10.3810.10">
    <property type="entry name" value="Biosynthetic peptidoglycan transglycosylase-like"/>
    <property type="match status" value="1"/>
</dbReference>
<reference evidence="17" key="1">
    <citation type="journal article" date="2014" name="Int. J. Syst. Evol. Microbiol.">
        <title>Complete genome sequence of Corynebacterium casei LMG S-19264T (=DSM 44701T), isolated from a smear-ripened cheese.</title>
        <authorList>
            <consortium name="US DOE Joint Genome Institute (JGI-PGF)"/>
            <person name="Walter F."/>
            <person name="Albersmeier A."/>
            <person name="Kalinowski J."/>
            <person name="Ruckert C."/>
        </authorList>
    </citation>
    <scope>NUCLEOTIDE SEQUENCE</scope>
    <source>
        <strain evidence="17">CGMCC 1.15760</strain>
    </source>
</reference>
<dbReference type="GO" id="GO:0008658">
    <property type="term" value="F:penicillin binding"/>
    <property type="evidence" value="ECO:0007669"/>
    <property type="project" value="InterPro"/>
</dbReference>
<comment type="catalytic activity">
    <reaction evidence="13">
        <text>Preferential cleavage: (Ac)2-L-Lys-D-Ala-|-D-Ala. Also transpeptidation of peptidyl-alanyl moieties that are N-acyl substituents of D-alanine.</text>
        <dbReference type="EC" id="3.4.16.4"/>
    </reaction>
</comment>
<dbReference type="Pfam" id="PF00912">
    <property type="entry name" value="Transgly"/>
    <property type="match status" value="1"/>
</dbReference>
<evidence type="ECO:0000256" key="4">
    <source>
        <dbReference type="ARBA" id="ARBA00022670"/>
    </source>
</evidence>
<keyword evidence="2" id="KW-1003">Cell membrane</keyword>
<keyword evidence="11" id="KW-0511">Multifunctional enzyme</keyword>
<dbReference type="InterPro" id="IPR023346">
    <property type="entry name" value="Lysozyme-like_dom_sf"/>
</dbReference>
<evidence type="ECO:0000256" key="8">
    <source>
        <dbReference type="ARBA" id="ARBA00022960"/>
    </source>
</evidence>
<keyword evidence="3" id="KW-0121">Carboxypeptidase</keyword>
<dbReference type="Gene3D" id="3.40.710.10">
    <property type="entry name" value="DD-peptidase/beta-lactamase superfamily"/>
    <property type="match status" value="1"/>
</dbReference>
<dbReference type="Proteomes" id="UP000616608">
    <property type="component" value="Unassembled WGS sequence"/>
</dbReference>
<reference evidence="17" key="2">
    <citation type="submission" date="2020-09" db="EMBL/GenBank/DDBJ databases">
        <authorList>
            <person name="Sun Q."/>
            <person name="Zhou Y."/>
        </authorList>
    </citation>
    <scope>NUCLEOTIDE SEQUENCE</scope>
    <source>
        <strain evidence="17">CGMCC 1.15760</strain>
    </source>
</reference>
<evidence type="ECO:0000256" key="3">
    <source>
        <dbReference type="ARBA" id="ARBA00022645"/>
    </source>
</evidence>
<evidence type="ECO:0000256" key="12">
    <source>
        <dbReference type="ARBA" id="ARBA00023316"/>
    </source>
</evidence>
<evidence type="ECO:0000313" key="17">
    <source>
        <dbReference type="EMBL" id="GGG24689.1"/>
    </source>
</evidence>
<dbReference type="GO" id="GO:0009002">
    <property type="term" value="F:serine-type D-Ala-D-Ala carboxypeptidase activity"/>
    <property type="evidence" value="ECO:0007669"/>
    <property type="project" value="UniProtKB-EC"/>
</dbReference>
<dbReference type="SUPFAM" id="SSF56601">
    <property type="entry name" value="beta-lactamase/transpeptidase-like"/>
    <property type="match status" value="1"/>
</dbReference>
<dbReference type="InterPro" id="IPR001264">
    <property type="entry name" value="Glyco_trans_51"/>
</dbReference>
<keyword evidence="9" id="KW-0573">Peptidoglycan synthesis</keyword>
<evidence type="ECO:0000256" key="6">
    <source>
        <dbReference type="ARBA" id="ARBA00022679"/>
    </source>
</evidence>
<dbReference type="Pfam" id="PF00905">
    <property type="entry name" value="Transpeptidase"/>
    <property type="match status" value="1"/>
</dbReference>
<evidence type="ECO:0000256" key="5">
    <source>
        <dbReference type="ARBA" id="ARBA00022676"/>
    </source>
</evidence>
<dbReference type="InterPro" id="IPR050396">
    <property type="entry name" value="Glycosyltr_51/Transpeptidase"/>
</dbReference>
<dbReference type="AlphaFoldDB" id="A0A917G694"/>
<evidence type="ECO:0000256" key="9">
    <source>
        <dbReference type="ARBA" id="ARBA00022984"/>
    </source>
</evidence>
<dbReference type="GO" id="GO:0006508">
    <property type="term" value="P:proteolysis"/>
    <property type="evidence" value="ECO:0007669"/>
    <property type="project" value="UniProtKB-KW"/>
</dbReference>